<keyword evidence="4 8" id="KW-0223">Dioxygenase</keyword>
<evidence type="ECO:0000256" key="4">
    <source>
        <dbReference type="ARBA" id="ARBA00022964"/>
    </source>
</evidence>
<dbReference type="GO" id="GO:0051213">
    <property type="term" value="F:dioxygenase activity"/>
    <property type="evidence" value="ECO:0007669"/>
    <property type="project" value="UniProtKB-KW"/>
</dbReference>
<evidence type="ECO:0000259" key="7">
    <source>
        <dbReference type="Pfam" id="PF02668"/>
    </source>
</evidence>
<feature type="domain" description="TauD/TfdA-like" evidence="7">
    <location>
        <begin position="13"/>
        <end position="276"/>
    </location>
</feature>
<organism evidence="8 9">
    <name type="scientific">Paracraurococcus lichenis</name>
    <dbReference type="NCBI Taxonomy" id="3064888"/>
    <lineage>
        <taxon>Bacteria</taxon>
        <taxon>Pseudomonadati</taxon>
        <taxon>Pseudomonadota</taxon>
        <taxon>Alphaproteobacteria</taxon>
        <taxon>Acetobacterales</taxon>
        <taxon>Roseomonadaceae</taxon>
        <taxon>Paracraurococcus</taxon>
    </lineage>
</organism>
<reference evidence="8 9" key="1">
    <citation type="submission" date="2023-08" db="EMBL/GenBank/DDBJ databases">
        <title>The draft genome sequence of Paracraurococcus sp. LOR1-02.</title>
        <authorList>
            <person name="Kingkaew E."/>
            <person name="Tanasupawat S."/>
        </authorList>
    </citation>
    <scope>NUCLEOTIDE SEQUENCE [LARGE SCALE GENOMIC DNA]</scope>
    <source>
        <strain evidence="8 9">LOR1-02</strain>
    </source>
</reference>
<keyword evidence="9" id="KW-1185">Reference proteome</keyword>
<evidence type="ECO:0000256" key="6">
    <source>
        <dbReference type="ARBA" id="ARBA00023004"/>
    </source>
</evidence>
<evidence type="ECO:0000256" key="2">
    <source>
        <dbReference type="ARBA" id="ARBA00005896"/>
    </source>
</evidence>
<evidence type="ECO:0000256" key="3">
    <source>
        <dbReference type="ARBA" id="ARBA00022723"/>
    </source>
</evidence>
<name>A0ABT9E5L5_9PROT</name>
<dbReference type="InterPro" id="IPR051323">
    <property type="entry name" value="AtsK-like"/>
</dbReference>
<evidence type="ECO:0000256" key="1">
    <source>
        <dbReference type="ARBA" id="ARBA00001954"/>
    </source>
</evidence>
<dbReference type="Gene3D" id="3.60.130.10">
    <property type="entry name" value="Clavaminate synthase-like"/>
    <property type="match status" value="1"/>
</dbReference>
<dbReference type="InterPro" id="IPR042098">
    <property type="entry name" value="TauD-like_sf"/>
</dbReference>
<accession>A0ABT9E5L5</accession>
<dbReference type="EMBL" id="JAUTWS010000029">
    <property type="protein sequence ID" value="MDO9711463.1"/>
    <property type="molecule type" value="Genomic_DNA"/>
</dbReference>
<evidence type="ECO:0000313" key="9">
    <source>
        <dbReference type="Proteomes" id="UP001243009"/>
    </source>
</evidence>
<dbReference type="Pfam" id="PF02668">
    <property type="entry name" value="TauD"/>
    <property type="match status" value="1"/>
</dbReference>
<sequence>MTETAQPISIGLDIRPLTPTIGAEIHGITLGGTLAPNVVRGIRDAILKHKVVFFRGQQRLDEASHQAFGALLGPIEPHPTAPALDGTEYVLDIDGKRNRASAWHTDVTFVSAFPQFSVLRGVVIPPVGGDTVWANTAAAYASLPAPLRALADQLWGRFTNAYDYAGTRVTQDAAREQYHREVILSTIYESEHPIVQVHPITGERALILGHHLDRLIGFNSADSRRIVEVLQDHITREENVVRWRWQQGDVAIWDNRATQHRAVDDYGNAERIVRRVVIAGPVSVGIDGRNGVTRSSAPQAKAA</sequence>
<protein>
    <submittedName>
        <fullName evidence="8">TauD/TfdA family dioxygenase</fullName>
    </submittedName>
</protein>
<dbReference type="Proteomes" id="UP001243009">
    <property type="component" value="Unassembled WGS sequence"/>
</dbReference>
<comment type="caution">
    <text evidence="8">The sequence shown here is derived from an EMBL/GenBank/DDBJ whole genome shotgun (WGS) entry which is preliminary data.</text>
</comment>
<dbReference type="PANTHER" id="PTHR30468">
    <property type="entry name" value="ALPHA-KETOGLUTARATE-DEPENDENT SULFONATE DIOXYGENASE"/>
    <property type="match status" value="1"/>
</dbReference>
<comment type="similarity">
    <text evidence="2">Belongs to the TfdA dioxygenase family.</text>
</comment>
<dbReference type="InterPro" id="IPR003819">
    <property type="entry name" value="TauD/TfdA-like"/>
</dbReference>
<dbReference type="PANTHER" id="PTHR30468:SF5">
    <property type="entry name" value="ALPHA-KETOGLUTARATE-DEPENDENT SULFATE ESTER DIOXYGENASE"/>
    <property type="match status" value="1"/>
</dbReference>
<keyword evidence="6" id="KW-0408">Iron</keyword>
<evidence type="ECO:0000256" key="5">
    <source>
        <dbReference type="ARBA" id="ARBA00023002"/>
    </source>
</evidence>
<dbReference type="SUPFAM" id="SSF51197">
    <property type="entry name" value="Clavaminate synthase-like"/>
    <property type="match status" value="1"/>
</dbReference>
<comment type="cofactor">
    <cofactor evidence="1">
        <name>Fe(2+)</name>
        <dbReference type="ChEBI" id="CHEBI:29033"/>
    </cofactor>
</comment>
<proteinExistence type="inferred from homology"/>
<keyword evidence="3" id="KW-0479">Metal-binding</keyword>
<gene>
    <name evidence="8" type="ORF">Q7A36_24160</name>
</gene>
<dbReference type="RefSeq" id="WP_305106322.1">
    <property type="nucleotide sequence ID" value="NZ_JAUTWS010000029.1"/>
</dbReference>
<evidence type="ECO:0000313" key="8">
    <source>
        <dbReference type="EMBL" id="MDO9711463.1"/>
    </source>
</evidence>
<keyword evidence="5" id="KW-0560">Oxidoreductase</keyword>